<feature type="domain" description="Iron-binding zinc finger CDGSH type" evidence="5">
    <location>
        <begin position="96"/>
        <end position="139"/>
    </location>
</feature>
<dbReference type="PANTHER" id="PTHR46491">
    <property type="entry name" value="CDGSH IRON SULFUR DOMAIN PROTEIN HOMOLOG"/>
    <property type="match status" value="1"/>
</dbReference>
<dbReference type="InterPro" id="IPR042216">
    <property type="entry name" value="MitoNEET_CISD"/>
</dbReference>
<dbReference type="GO" id="GO:0005737">
    <property type="term" value="C:cytoplasm"/>
    <property type="evidence" value="ECO:0007669"/>
    <property type="project" value="UniProtKB-ARBA"/>
</dbReference>
<keyword evidence="2" id="KW-0479">Metal-binding</keyword>
<organism evidence="6">
    <name type="scientific">Haloferax sp. CBA1149</name>
    <dbReference type="NCBI Taxonomy" id="2650753"/>
    <lineage>
        <taxon>Archaea</taxon>
        <taxon>Methanobacteriati</taxon>
        <taxon>Methanobacteriota</taxon>
        <taxon>Stenosarchaea group</taxon>
        <taxon>Halobacteria</taxon>
        <taxon>Halobacteriales</taxon>
        <taxon>Haloferacaceae</taxon>
        <taxon>Haloferax</taxon>
    </lineage>
</organism>
<dbReference type="Pfam" id="PF09360">
    <property type="entry name" value="zf-CDGSH"/>
    <property type="match status" value="2"/>
</dbReference>
<protein>
    <recommendedName>
        <fullName evidence="5">Iron-binding zinc finger CDGSH type domain-containing protein</fullName>
    </recommendedName>
</protein>
<name>A0A643JUU2_9EURY</name>
<dbReference type="RefSeq" id="WP_151135697.1">
    <property type="nucleotide sequence ID" value="NZ_VZUS01000001.1"/>
</dbReference>
<feature type="domain" description="Iron-binding zinc finger CDGSH type" evidence="5">
    <location>
        <begin position="171"/>
        <end position="214"/>
    </location>
</feature>
<dbReference type="Gene3D" id="3.30.70.20">
    <property type="match status" value="1"/>
</dbReference>
<reference evidence="6" key="1">
    <citation type="submission" date="2019-09" db="EMBL/GenBank/DDBJ databases">
        <title>Genomic analysis of Haloferax sp. CBA1149.</title>
        <authorList>
            <person name="Roh S.W."/>
        </authorList>
    </citation>
    <scope>NUCLEOTIDE SEQUENCE</scope>
    <source>
        <strain evidence="6">CBA1149</strain>
    </source>
</reference>
<proteinExistence type="predicted"/>
<dbReference type="InterPro" id="IPR018967">
    <property type="entry name" value="FeS-contain_CDGSH-typ"/>
</dbReference>
<dbReference type="Gene3D" id="3.40.5.90">
    <property type="entry name" value="CDGSH iron-sulfur domain, mitoNEET-type"/>
    <property type="match status" value="2"/>
</dbReference>
<gene>
    <name evidence="6" type="ORF">Hfx1149_04055</name>
</gene>
<dbReference type="InterPro" id="IPR052950">
    <property type="entry name" value="CISD"/>
</dbReference>
<keyword evidence="3" id="KW-0408">Iron</keyword>
<evidence type="ECO:0000259" key="5">
    <source>
        <dbReference type="SMART" id="SM00704"/>
    </source>
</evidence>
<accession>A0A643JUU2</accession>
<keyword evidence="1" id="KW-0001">2Fe-2S</keyword>
<dbReference type="EMBL" id="VZUS01000001">
    <property type="protein sequence ID" value="KAB1187243.1"/>
    <property type="molecule type" value="Genomic_DNA"/>
</dbReference>
<evidence type="ECO:0000313" key="6">
    <source>
        <dbReference type="EMBL" id="KAB1187243.1"/>
    </source>
</evidence>
<comment type="caution">
    <text evidence="6">The sequence shown here is derived from an EMBL/GenBank/DDBJ whole genome shotgun (WGS) entry which is preliminary data.</text>
</comment>
<dbReference type="InterPro" id="IPR010693">
    <property type="entry name" value="Divergent_4Fe-4S_mono-cluster"/>
</dbReference>
<dbReference type="GO" id="GO:0046872">
    <property type="term" value="F:metal ion binding"/>
    <property type="evidence" value="ECO:0007669"/>
    <property type="project" value="UniProtKB-KW"/>
</dbReference>
<dbReference type="Pfam" id="PF06902">
    <property type="entry name" value="Fer4_19"/>
    <property type="match status" value="1"/>
</dbReference>
<keyword evidence="4" id="KW-0411">Iron-sulfur</keyword>
<dbReference type="AlphaFoldDB" id="A0A643JUU2"/>
<sequence>MEQELHEYEGVDVTVRYDVKRCIHARECVKGLPDVFDPNERPWIVPDNAAGDDLAEVITRCPTGALHFERNDGGWEETVPEDNTIHVAHDGPLYAHGAVEITDEDGTPLLSDTRVAFCRCGASANKPLCDNSHLDVDFEAPGTVSEDHEFPDAAGGDLSVTPTRNGPLHVEGAFEIVGQDDGSSYRATDEWLCRCGGSQNKPFCDNTHKKIGFTTEDD</sequence>
<dbReference type="GO" id="GO:0051537">
    <property type="term" value="F:2 iron, 2 sulfur cluster binding"/>
    <property type="evidence" value="ECO:0007669"/>
    <property type="project" value="UniProtKB-KW"/>
</dbReference>
<evidence type="ECO:0000256" key="4">
    <source>
        <dbReference type="ARBA" id="ARBA00023014"/>
    </source>
</evidence>
<dbReference type="SUPFAM" id="SSF54862">
    <property type="entry name" value="4Fe-4S ferredoxins"/>
    <property type="match status" value="1"/>
</dbReference>
<dbReference type="PANTHER" id="PTHR46491:SF3">
    <property type="entry name" value="CDGSH IRON-SULFUR DOMAIN-CONTAINING PROTEIN 3, MITOCHONDRIAL"/>
    <property type="match status" value="1"/>
</dbReference>
<evidence type="ECO:0000256" key="3">
    <source>
        <dbReference type="ARBA" id="ARBA00023004"/>
    </source>
</evidence>
<evidence type="ECO:0000256" key="1">
    <source>
        <dbReference type="ARBA" id="ARBA00022714"/>
    </source>
</evidence>
<dbReference type="SMART" id="SM00704">
    <property type="entry name" value="ZnF_CDGSH"/>
    <property type="match status" value="2"/>
</dbReference>
<evidence type="ECO:0000256" key="2">
    <source>
        <dbReference type="ARBA" id="ARBA00022723"/>
    </source>
</evidence>